<dbReference type="STRING" id="741276.A0A2S5BCC9"/>
<proteinExistence type="predicted"/>
<dbReference type="EMBL" id="PJQD01000025">
    <property type="protein sequence ID" value="POY74434.1"/>
    <property type="molecule type" value="Genomic_DNA"/>
</dbReference>
<accession>A0A2S5BCC9</accession>
<name>A0A2S5BCC9_9BASI</name>
<gene>
    <name evidence="1" type="ORF">BMF94_2628</name>
</gene>
<dbReference type="PANTHER" id="PTHR41677">
    <property type="entry name" value="YALI0B19030P"/>
    <property type="match status" value="1"/>
</dbReference>
<keyword evidence="2" id="KW-1185">Reference proteome</keyword>
<reference evidence="1 2" key="1">
    <citation type="journal article" date="2018" name="Front. Microbiol.">
        <title>Prospects for Fungal Bioremediation of Acidic Radioactive Waste Sites: Characterization and Genome Sequence of Rhodotorula taiwanensis MD1149.</title>
        <authorList>
            <person name="Tkavc R."/>
            <person name="Matrosova V.Y."/>
            <person name="Grichenko O.E."/>
            <person name="Gostincar C."/>
            <person name="Volpe R.P."/>
            <person name="Klimenkova P."/>
            <person name="Gaidamakova E.K."/>
            <person name="Zhou C.E."/>
            <person name="Stewart B.J."/>
            <person name="Lyman M.G."/>
            <person name="Malfatti S.A."/>
            <person name="Rubinfeld B."/>
            <person name="Courtot M."/>
            <person name="Singh J."/>
            <person name="Dalgard C.L."/>
            <person name="Hamilton T."/>
            <person name="Frey K.G."/>
            <person name="Gunde-Cimerman N."/>
            <person name="Dugan L."/>
            <person name="Daly M.J."/>
        </authorList>
    </citation>
    <scope>NUCLEOTIDE SEQUENCE [LARGE SCALE GENOMIC DNA]</scope>
    <source>
        <strain evidence="1 2">MD1149</strain>
    </source>
</reference>
<dbReference type="Proteomes" id="UP000237144">
    <property type="component" value="Unassembled WGS sequence"/>
</dbReference>
<evidence type="ECO:0000313" key="2">
    <source>
        <dbReference type="Proteomes" id="UP000237144"/>
    </source>
</evidence>
<sequence length="184" mass="19983">MKDLALDGGISPIAVTSLSRSSRLTALHSFDVTVSVKERDNAVRRRSPRLLEGTEPFFPPTAVLSPEVLDKFTVTSYLSPCQARQFRPAAAPFVHARWRSPEVIAAVSEAAGIDLVPVMDLELGHVNYQLGQKGKDGLRETPVMPSVQTRHFTGAELERLKALAEADTGEGPDNNVMLTLSFAS</sequence>
<organism evidence="1 2">
    <name type="scientific">Rhodotorula taiwanensis</name>
    <dbReference type="NCBI Taxonomy" id="741276"/>
    <lineage>
        <taxon>Eukaryota</taxon>
        <taxon>Fungi</taxon>
        <taxon>Dikarya</taxon>
        <taxon>Basidiomycota</taxon>
        <taxon>Pucciniomycotina</taxon>
        <taxon>Microbotryomycetes</taxon>
        <taxon>Sporidiobolales</taxon>
        <taxon>Sporidiobolaceae</taxon>
        <taxon>Rhodotorula</taxon>
    </lineage>
</organism>
<dbReference type="PANTHER" id="PTHR41677:SF1">
    <property type="entry name" value="FE2OG DIOXYGENASE DOMAIN-CONTAINING PROTEIN"/>
    <property type="match status" value="1"/>
</dbReference>
<dbReference type="OrthoDB" id="10256055at2759"/>
<dbReference type="AlphaFoldDB" id="A0A2S5BCC9"/>
<comment type="caution">
    <text evidence="1">The sequence shown here is derived from an EMBL/GenBank/DDBJ whole genome shotgun (WGS) entry which is preliminary data.</text>
</comment>
<evidence type="ECO:0000313" key="1">
    <source>
        <dbReference type="EMBL" id="POY74434.1"/>
    </source>
</evidence>
<protein>
    <submittedName>
        <fullName evidence="1">Uncharacterized protein</fullName>
    </submittedName>
</protein>